<organism evidence="8 9">
    <name type="scientific">Anaerocolumna sedimenticola</name>
    <dbReference type="NCBI Taxonomy" id="2696063"/>
    <lineage>
        <taxon>Bacteria</taxon>
        <taxon>Bacillati</taxon>
        <taxon>Bacillota</taxon>
        <taxon>Clostridia</taxon>
        <taxon>Lachnospirales</taxon>
        <taxon>Lachnospiraceae</taxon>
        <taxon>Anaerocolumna</taxon>
    </lineage>
</organism>
<dbReference type="KEGG" id="anr:Ana3638_05190"/>
<reference evidence="8 9" key="1">
    <citation type="submission" date="2020-01" db="EMBL/GenBank/DDBJ databases">
        <title>Genome analysis of Anaerocolumna sp. CBA3638.</title>
        <authorList>
            <person name="Kim J."/>
            <person name="Roh S.W."/>
        </authorList>
    </citation>
    <scope>NUCLEOTIDE SEQUENCE [LARGE SCALE GENOMIC DNA]</scope>
    <source>
        <strain evidence="8 9">CBA3638</strain>
    </source>
</reference>
<dbReference type="RefSeq" id="WP_161837084.1">
    <property type="nucleotide sequence ID" value="NZ_CP048000.1"/>
</dbReference>
<evidence type="ECO:0000256" key="3">
    <source>
        <dbReference type="ARBA" id="ARBA00022692"/>
    </source>
</evidence>
<keyword evidence="2" id="KW-1003">Cell membrane</keyword>
<dbReference type="PANTHER" id="PTHR35007">
    <property type="entry name" value="INTEGRAL MEMBRANE PROTEIN-RELATED"/>
    <property type="match status" value="1"/>
</dbReference>
<gene>
    <name evidence="8" type="ORF">Ana3638_05190</name>
</gene>
<protein>
    <submittedName>
        <fullName evidence="8">Type II secretion system protein F</fullName>
    </submittedName>
</protein>
<dbReference type="PANTHER" id="PTHR35007:SF1">
    <property type="entry name" value="PILUS ASSEMBLY PROTEIN"/>
    <property type="match status" value="1"/>
</dbReference>
<feature type="transmembrane region" description="Helical" evidence="6">
    <location>
        <begin position="216"/>
        <end position="234"/>
    </location>
</feature>
<feature type="transmembrane region" description="Helical" evidence="6">
    <location>
        <begin position="20"/>
        <end position="46"/>
    </location>
</feature>
<keyword evidence="4 6" id="KW-1133">Transmembrane helix</keyword>
<dbReference type="InterPro" id="IPR018076">
    <property type="entry name" value="T2SS_GspF_dom"/>
</dbReference>
<comment type="subcellular location">
    <subcellularLocation>
        <location evidence="1">Cell membrane</location>
        <topology evidence="1">Multi-pass membrane protein</topology>
    </subcellularLocation>
</comment>
<evidence type="ECO:0000256" key="6">
    <source>
        <dbReference type="SAM" id="Phobius"/>
    </source>
</evidence>
<dbReference type="EMBL" id="CP048000">
    <property type="protein sequence ID" value="QHQ60248.1"/>
    <property type="molecule type" value="Genomic_DNA"/>
</dbReference>
<dbReference type="GO" id="GO:0005886">
    <property type="term" value="C:plasma membrane"/>
    <property type="evidence" value="ECO:0007669"/>
    <property type="project" value="UniProtKB-SubCell"/>
</dbReference>
<dbReference type="Pfam" id="PF00482">
    <property type="entry name" value="T2SSF"/>
    <property type="match status" value="1"/>
</dbReference>
<evidence type="ECO:0000256" key="5">
    <source>
        <dbReference type="ARBA" id="ARBA00023136"/>
    </source>
</evidence>
<proteinExistence type="predicted"/>
<dbReference type="AlphaFoldDB" id="A0A6P1TLS8"/>
<keyword evidence="9" id="KW-1185">Reference proteome</keyword>
<evidence type="ECO:0000256" key="1">
    <source>
        <dbReference type="ARBA" id="ARBA00004651"/>
    </source>
</evidence>
<evidence type="ECO:0000256" key="2">
    <source>
        <dbReference type="ARBA" id="ARBA00022475"/>
    </source>
</evidence>
<keyword evidence="5 6" id="KW-0472">Membrane</keyword>
<name>A0A6P1TLS8_9FIRM</name>
<evidence type="ECO:0000256" key="4">
    <source>
        <dbReference type="ARBA" id="ARBA00022989"/>
    </source>
</evidence>
<keyword evidence="3 6" id="KW-0812">Transmembrane</keyword>
<dbReference type="Proteomes" id="UP000464314">
    <property type="component" value="Chromosome"/>
</dbReference>
<feature type="domain" description="Type II secretion system protein GspF" evidence="7">
    <location>
        <begin position="73"/>
        <end position="201"/>
    </location>
</feature>
<sequence length="245" mass="27749">MDYNNYQTTKKEQIRYFIQGILIGTGLGILFYSNLLGILLLMPYAFIHVHSKKKQLVEKRKWQLNLEFRDGLASLSAALNAGYSVENAFSQAVTDLKLLYSPDALIVKEFEGIVNKLDMNRPVEDALSDFAERSGLDDIKNFAEVFITAKRTGGDIIKIIRSTGNTISDKIEVRREIVTLISGKKLEADIMSLIPIGIILYLRFFSSGFLNPLYHNPFGFLFMSAVLILYYGVYQLTQKIISIEV</sequence>
<evidence type="ECO:0000313" key="8">
    <source>
        <dbReference type="EMBL" id="QHQ60248.1"/>
    </source>
</evidence>
<evidence type="ECO:0000313" key="9">
    <source>
        <dbReference type="Proteomes" id="UP000464314"/>
    </source>
</evidence>
<accession>A0A6P1TLS8</accession>
<evidence type="ECO:0000259" key="7">
    <source>
        <dbReference type="Pfam" id="PF00482"/>
    </source>
</evidence>